<keyword evidence="2 5" id="KW-0812">Transmembrane</keyword>
<reference evidence="7 8" key="1">
    <citation type="journal article" date="2017" name="Curr. Biol.">
        <title>The Evolution of Venom by Co-option of Single-Copy Genes.</title>
        <authorList>
            <person name="Martinson E.O."/>
            <person name="Mrinalini"/>
            <person name="Kelkar Y.D."/>
            <person name="Chang C.H."/>
            <person name="Werren J.H."/>
        </authorList>
    </citation>
    <scope>NUCLEOTIDE SEQUENCE [LARGE SCALE GENOMIC DNA]</scope>
    <source>
        <strain evidence="7 8">Alberta</strain>
        <tissue evidence="7">Whole body</tissue>
    </source>
</reference>
<comment type="subcellular location">
    <subcellularLocation>
        <location evidence="1">Membrane</location>
        <topology evidence="1">Multi-pass membrane protein</topology>
    </subcellularLocation>
</comment>
<organism evidence="7 8">
    <name type="scientific">Trichomalopsis sarcophagae</name>
    <dbReference type="NCBI Taxonomy" id="543379"/>
    <lineage>
        <taxon>Eukaryota</taxon>
        <taxon>Metazoa</taxon>
        <taxon>Ecdysozoa</taxon>
        <taxon>Arthropoda</taxon>
        <taxon>Hexapoda</taxon>
        <taxon>Insecta</taxon>
        <taxon>Pterygota</taxon>
        <taxon>Neoptera</taxon>
        <taxon>Endopterygota</taxon>
        <taxon>Hymenoptera</taxon>
        <taxon>Apocrita</taxon>
        <taxon>Proctotrupomorpha</taxon>
        <taxon>Chalcidoidea</taxon>
        <taxon>Pteromalidae</taxon>
        <taxon>Pteromalinae</taxon>
        <taxon>Trichomalopsis</taxon>
    </lineage>
</organism>
<dbReference type="Pfam" id="PF00916">
    <property type="entry name" value="Sulfate_transp"/>
    <property type="match status" value="1"/>
</dbReference>
<dbReference type="Proteomes" id="UP000215335">
    <property type="component" value="Unassembled WGS sequence"/>
</dbReference>
<dbReference type="GO" id="GO:0055085">
    <property type="term" value="P:transmembrane transport"/>
    <property type="evidence" value="ECO:0007669"/>
    <property type="project" value="InterPro"/>
</dbReference>
<dbReference type="CDD" id="cd07042">
    <property type="entry name" value="STAS_SulP_like_sulfate_transporter"/>
    <property type="match status" value="1"/>
</dbReference>
<sequence length="603" mass="65969">MQLRGRCGGRDLLRRRIPIIGWLPQYSWGKLLQDALAGMTVGLTAIPQGIAYAVVAGLPPQVYNIAVLKHYSKLRVCTRFQYGLYSSFMGCFVYIFFGSTKDVTVGPTAIMGLLTQPFVLNYGDDFAVLLCFLTGCLITLMGLLRLGFLVDFISMPVICGFTNAAAIIIASSQISTLFGISGRSESFIDALKKLVEHFLEIKLWDTLLGVCSILILVLLKNLPGKRHGGNGLQKCMWLICLARNAIVVIAGMVLAYCLSLYDDGKVPFNITGNITEGLPPFQPPPFSTTHKNETYSFIDMMNVLGSSVISVPLIALLESIAIAKAFAKGKTLDSNQEMIAVGLCNLFGSFARSMPTTGSFTRTAVNNASGVKTPMGGLVTGALVLLACGLLTSTFKFIPKATLASVIIVAMYYMLEIRMFRLLWRTRKLDLIPLVITLLVCLTAGLEIGMIVGIAANLVLLLYGTARPGLLIEERAVNEIPVLLVTPQQSLSFPAAEYLREQVMSWCDTIQYTNIVAIDGRNVMAIDATIAKNLSLLHNDLELRKQKLIFWNWREDARKTLVAFDGSIDSHFRTCGNLVQLVSEEISNSAQLPIMTRSQDSSA</sequence>
<feature type="transmembrane region" description="Helical" evidence="5">
    <location>
        <begin position="201"/>
        <end position="219"/>
    </location>
</feature>
<feature type="transmembrane region" description="Helical" evidence="5">
    <location>
        <begin position="80"/>
        <end position="97"/>
    </location>
</feature>
<feature type="transmembrane region" description="Helical" evidence="5">
    <location>
        <begin position="126"/>
        <end position="146"/>
    </location>
</feature>
<keyword evidence="8" id="KW-1185">Reference proteome</keyword>
<dbReference type="PANTHER" id="PTHR11814">
    <property type="entry name" value="SULFATE TRANSPORTER"/>
    <property type="match status" value="1"/>
</dbReference>
<dbReference type="InterPro" id="IPR036513">
    <property type="entry name" value="STAS_dom_sf"/>
</dbReference>
<feature type="transmembrane region" description="Helical" evidence="5">
    <location>
        <begin position="158"/>
        <end position="181"/>
    </location>
</feature>
<dbReference type="OrthoDB" id="288203at2759"/>
<protein>
    <recommendedName>
        <fullName evidence="6">SLC26A/SulP transporter domain-containing protein</fullName>
    </recommendedName>
</protein>
<feature type="domain" description="SLC26A/SulP transporter" evidence="6">
    <location>
        <begin position="31"/>
        <end position="436"/>
    </location>
</feature>
<dbReference type="STRING" id="543379.A0A232EP62"/>
<keyword evidence="4 5" id="KW-0472">Membrane</keyword>
<feature type="transmembrane region" description="Helical" evidence="5">
    <location>
        <begin position="240"/>
        <end position="261"/>
    </location>
</feature>
<comment type="caution">
    <text evidence="7">The sequence shown here is derived from an EMBL/GenBank/DDBJ whole genome shotgun (WGS) entry which is preliminary data.</text>
</comment>
<evidence type="ECO:0000313" key="7">
    <source>
        <dbReference type="EMBL" id="OXU20106.1"/>
    </source>
</evidence>
<feature type="transmembrane region" description="Helical" evidence="5">
    <location>
        <begin position="303"/>
        <end position="326"/>
    </location>
</feature>
<dbReference type="EMBL" id="NNAY01003020">
    <property type="protein sequence ID" value="OXU20106.1"/>
    <property type="molecule type" value="Genomic_DNA"/>
</dbReference>
<dbReference type="SUPFAM" id="SSF52091">
    <property type="entry name" value="SpoIIaa-like"/>
    <property type="match status" value="1"/>
</dbReference>
<keyword evidence="3 5" id="KW-1133">Transmembrane helix</keyword>
<dbReference type="GO" id="GO:0016020">
    <property type="term" value="C:membrane"/>
    <property type="evidence" value="ECO:0007669"/>
    <property type="project" value="UniProtKB-SubCell"/>
</dbReference>
<evidence type="ECO:0000256" key="5">
    <source>
        <dbReference type="SAM" id="Phobius"/>
    </source>
</evidence>
<evidence type="ECO:0000313" key="8">
    <source>
        <dbReference type="Proteomes" id="UP000215335"/>
    </source>
</evidence>
<evidence type="ECO:0000256" key="1">
    <source>
        <dbReference type="ARBA" id="ARBA00004141"/>
    </source>
</evidence>
<name>A0A232EP62_9HYME</name>
<evidence type="ECO:0000259" key="6">
    <source>
        <dbReference type="Pfam" id="PF00916"/>
    </source>
</evidence>
<dbReference type="InterPro" id="IPR011547">
    <property type="entry name" value="SLC26A/SulP_dom"/>
</dbReference>
<evidence type="ECO:0000256" key="2">
    <source>
        <dbReference type="ARBA" id="ARBA00022692"/>
    </source>
</evidence>
<dbReference type="AlphaFoldDB" id="A0A232EP62"/>
<evidence type="ECO:0000256" key="3">
    <source>
        <dbReference type="ARBA" id="ARBA00022989"/>
    </source>
</evidence>
<dbReference type="Gene3D" id="3.30.750.24">
    <property type="entry name" value="STAS domain"/>
    <property type="match status" value="1"/>
</dbReference>
<dbReference type="InterPro" id="IPR001902">
    <property type="entry name" value="SLC26A/SulP_fam"/>
</dbReference>
<feature type="transmembrane region" description="Helical" evidence="5">
    <location>
        <begin position="435"/>
        <end position="463"/>
    </location>
</feature>
<feature type="transmembrane region" description="Helical" evidence="5">
    <location>
        <begin position="397"/>
        <end position="415"/>
    </location>
</feature>
<proteinExistence type="predicted"/>
<accession>A0A232EP62</accession>
<feature type="transmembrane region" description="Helical" evidence="5">
    <location>
        <begin position="375"/>
        <end position="392"/>
    </location>
</feature>
<evidence type="ECO:0000256" key="4">
    <source>
        <dbReference type="ARBA" id="ARBA00023136"/>
    </source>
</evidence>
<gene>
    <name evidence="7" type="ORF">TSAR_005452</name>
</gene>